<sequence length="77" mass="8744">MAPRHDGADDPKTAFYTMPHLSSIPKAPRNPWIYRKAPSYGCSAKNWVAVGGMLRQAEYVVRSMKPAFARKRHLVRC</sequence>
<dbReference type="Proteomes" id="UP000018144">
    <property type="component" value="Unassembled WGS sequence"/>
</dbReference>
<reference evidence="1 2" key="1">
    <citation type="journal article" date="2013" name="PLoS Genet.">
        <title>The genome and development-dependent transcriptomes of Pyronema confluens: a window into fungal evolution.</title>
        <authorList>
            <person name="Traeger S."/>
            <person name="Altegoer F."/>
            <person name="Freitag M."/>
            <person name="Gabaldon T."/>
            <person name="Kempken F."/>
            <person name="Kumar A."/>
            <person name="Marcet-Houben M."/>
            <person name="Poggeler S."/>
            <person name="Stajich J.E."/>
            <person name="Nowrousian M."/>
        </authorList>
    </citation>
    <scope>NUCLEOTIDE SEQUENCE [LARGE SCALE GENOMIC DNA]</scope>
    <source>
        <strain evidence="2">CBS 100304</strain>
        <tissue evidence="1">Vegetative mycelium</tissue>
    </source>
</reference>
<protein>
    <submittedName>
        <fullName evidence="1">Uncharacterized protein</fullName>
    </submittedName>
</protein>
<proteinExistence type="predicted"/>
<evidence type="ECO:0000313" key="1">
    <source>
        <dbReference type="EMBL" id="CCX30204.1"/>
    </source>
</evidence>
<evidence type="ECO:0000313" key="2">
    <source>
        <dbReference type="Proteomes" id="UP000018144"/>
    </source>
</evidence>
<dbReference type="AlphaFoldDB" id="U4LDL9"/>
<accession>U4LDL9</accession>
<organism evidence="1 2">
    <name type="scientific">Pyronema omphalodes (strain CBS 100304)</name>
    <name type="common">Pyronema confluens</name>
    <dbReference type="NCBI Taxonomy" id="1076935"/>
    <lineage>
        <taxon>Eukaryota</taxon>
        <taxon>Fungi</taxon>
        <taxon>Dikarya</taxon>
        <taxon>Ascomycota</taxon>
        <taxon>Pezizomycotina</taxon>
        <taxon>Pezizomycetes</taxon>
        <taxon>Pezizales</taxon>
        <taxon>Pyronemataceae</taxon>
        <taxon>Pyronema</taxon>
    </lineage>
</organism>
<keyword evidence="2" id="KW-1185">Reference proteome</keyword>
<gene>
    <name evidence="1" type="ORF">PCON_08306</name>
</gene>
<dbReference type="EMBL" id="HF935428">
    <property type="protein sequence ID" value="CCX30204.1"/>
    <property type="molecule type" value="Genomic_DNA"/>
</dbReference>
<name>U4LDL9_PYROM</name>